<gene>
    <name evidence="1" type="ORF">ACH5RR_037147</name>
</gene>
<dbReference type="InterPro" id="IPR043459">
    <property type="entry name" value="NFD6/NOXY2-like"/>
</dbReference>
<protein>
    <submittedName>
        <fullName evidence="1">Uncharacterized protein</fullName>
    </submittedName>
</protein>
<dbReference type="AlphaFoldDB" id="A0ABD2YAS0"/>
<dbReference type="Proteomes" id="UP001630127">
    <property type="component" value="Unassembled WGS sequence"/>
</dbReference>
<evidence type="ECO:0000313" key="2">
    <source>
        <dbReference type="Proteomes" id="UP001630127"/>
    </source>
</evidence>
<name>A0ABD2YAS0_9GENT</name>
<reference evidence="1 2" key="1">
    <citation type="submission" date="2024-11" db="EMBL/GenBank/DDBJ databases">
        <title>A near-complete genome assembly of Cinchona calisaya.</title>
        <authorList>
            <person name="Lian D.C."/>
            <person name="Zhao X.W."/>
            <person name="Wei L."/>
        </authorList>
    </citation>
    <scope>NUCLEOTIDE SEQUENCE [LARGE SCALE GENOMIC DNA]</scope>
    <source>
        <tissue evidence="1">Nenye</tissue>
    </source>
</reference>
<dbReference type="PANTHER" id="PTHR33156">
    <property type="entry name" value="OS02G0230000 PROTEIN"/>
    <property type="match status" value="1"/>
</dbReference>
<keyword evidence="2" id="KW-1185">Reference proteome</keyword>
<dbReference type="PANTHER" id="PTHR33156:SF48">
    <property type="entry name" value="PROTEIN NUCLEAR FUSION DEFECTIVE 6, MITOCHONDRIAL"/>
    <property type="match status" value="1"/>
</dbReference>
<accession>A0ABD2YAS0</accession>
<organism evidence="1 2">
    <name type="scientific">Cinchona calisaya</name>
    <dbReference type="NCBI Taxonomy" id="153742"/>
    <lineage>
        <taxon>Eukaryota</taxon>
        <taxon>Viridiplantae</taxon>
        <taxon>Streptophyta</taxon>
        <taxon>Embryophyta</taxon>
        <taxon>Tracheophyta</taxon>
        <taxon>Spermatophyta</taxon>
        <taxon>Magnoliopsida</taxon>
        <taxon>eudicotyledons</taxon>
        <taxon>Gunneridae</taxon>
        <taxon>Pentapetalae</taxon>
        <taxon>asterids</taxon>
        <taxon>lamiids</taxon>
        <taxon>Gentianales</taxon>
        <taxon>Rubiaceae</taxon>
        <taxon>Cinchonoideae</taxon>
        <taxon>Cinchoneae</taxon>
        <taxon>Cinchona</taxon>
    </lineage>
</organism>
<comment type="caution">
    <text evidence="1">The sequence shown here is derived from an EMBL/GenBank/DDBJ whole genome shotgun (WGS) entry which is preliminary data.</text>
</comment>
<sequence length="170" mass="18618">MAIYATSAAVGYIFRLSAIRNAATRLSNQAKPSRSPFSSSSRTTSLSNRVFRSPVEVRACAESIQPFHTATASALMTSLLTVSRCSNGWLTEDASDVHEHDPILSDCKSLKQRLAQLYEAHLPETNRCADALGKNGVRINLPFLLLIDQPSAAKLLLEDDEIQLPLYSLL</sequence>
<evidence type="ECO:0000313" key="1">
    <source>
        <dbReference type="EMBL" id="KAL3502698.1"/>
    </source>
</evidence>
<dbReference type="EMBL" id="JBJUIK010000015">
    <property type="protein sequence ID" value="KAL3502698.1"/>
    <property type="molecule type" value="Genomic_DNA"/>
</dbReference>
<proteinExistence type="predicted"/>